<feature type="coiled-coil region" evidence="1">
    <location>
        <begin position="386"/>
        <end position="413"/>
    </location>
</feature>
<dbReference type="Proteomes" id="UP001528823">
    <property type="component" value="Unassembled WGS sequence"/>
</dbReference>
<sequence length="430" mass="47822">MSEEKKSSKHPSIELPCCPNLIEAPCSDHRLFRYKLPFRPFINGQRIPVDVIFVFEYSRCTDGLTQGDLQHTISLLPSETVRLFTVDKASRWSFDKETSLSYRHERTSAESQMSFGFANAVSDLTISENTRIENEFDESWAEGGGGASVNLGIIEIGGGGGGGGHSGESSYDFTRNLSRHAEASSSYVAASVRASRAVSIGEVETREHAEGESEQHFESATRRISNENQCHVVNYFVWQLMKVQRIKWRIAAIEIRVNDSATPTTVTNNTRIDTKLSVVPQSILATDNISKIITPGTQNTSISSLLEQRSSPRISQLSTLDNDLRIAATAAVKADLEKVGMLNDDGTPTGRIIAELSWERTELLPTGGLVVKGCLDPCSVCEPFREKEIKLKIRRMELENELYQKQIDLLEKHKDYRCCPAGEEEPTLSM</sequence>
<evidence type="ECO:0000313" key="3">
    <source>
        <dbReference type="Proteomes" id="UP001528823"/>
    </source>
</evidence>
<evidence type="ECO:0000256" key="1">
    <source>
        <dbReference type="SAM" id="Coils"/>
    </source>
</evidence>
<dbReference type="RefSeq" id="WP_274692320.1">
    <property type="nucleotide sequence ID" value="NZ_JAPMOU010000121.1"/>
</dbReference>
<gene>
    <name evidence="2" type="ORF">ORQ98_29120</name>
</gene>
<organism evidence="2 3">
    <name type="scientific">Spartinivicinus poritis</name>
    <dbReference type="NCBI Taxonomy" id="2994640"/>
    <lineage>
        <taxon>Bacteria</taxon>
        <taxon>Pseudomonadati</taxon>
        <taxon>Pseudomonadota</taxon>
        <taxon>Gammaproteobacteria</taxon>
        <taxon>Oceanospirillales</taxon>
        <taxon>Zooshikellaceae</taxon>
        <taxon>Spartinivicinus</taxon>
    </lineage>
</organism>
<protein>
    <submittedName>
        <fullName evidence="2">Uncharacterized protein</fullName>
    </submittedName>
</protein>
<keyword evidence="3" id="KW-1185">Reference proteome</keyword>
<name>A0ABT5UI90_9GAMM</name>
<evidence type="ECO:0000313" key="2">
    <source>
        <dbReference type="EMBL" id="MDE1466022.1"/>
    </source>
</evidence>
<comment type="caution">
    <text evidence="2">The sequence shown here is derived from an EMBL/GenBank/DDBJ whole genome shotgun (WGS) entry which is preliminary data.</text>
</comment>
<dbReference type="EMBL" id="JAPMOU010000121">
    <property type="protein sequence ID" value="MDE1466022.1"/>
    <property type="molecule type" value="Genomic_DNA"/>
</dbReference>
<accession>A0ABT5UI90</accession>
<keyword evidence="1" id="KW-0175">Coiled coil</keyword>
<reference evidence="2 3" key="1">
    <citation type="submission" date="2022-11" db="EMBL/GenBank/DDBJ databases">
        <title>Spartinivicinus poritis sp. nov., isolated from scleractinian coral Porites lutea.</title>
        <authorList>
            <person name="Zhang G."/>
            <person name="Cai L."/>
            <person name="Wei Q."/>
        </authorList>
    </citation>
    <scope>NUCLEOTIDE SEQUENCE [LARGE SCALE GENOMIC DNA]</scope>
    <source>
        <strain evidence="2 3">A2-2</strain>
    </source>
</reference>
<proteinExistence type="predicted"/>